<dbReference type="PANTHER" id="PTHR33307">
    <property type="entry name" value="ALPHA-RHAMNOSIDASE (EUROFUNG)"/>
    <property type="match status" value="1"/>
</dbReference>
<evidence type="ECO:0000256" key="2">
    <source>
        <dbReference type="ARBA" id="ARBA00012652"/>
    </source>
</evidence>
<dbReference type="Pfam" id="PF17389">
    <property type="entry name" value="Bac_rhamnosid6H"/>
    <property type="match status" value="1"/>
</dbReference>
<dbReference type="Gene3D" id="1.50.10.10">
    <property type="match status" value="1"/>
</dbReference>
<dbReference type="SUPFAM" id="SSF48208">
    <property type="entry name" value="Six-hairpin glycosidases"/>
    <property type="match status" value="1"/>
</dbReference>
<dbReference type="Gene3D" id="2.60.420.10">
    <property type="entry name" value="Maltose phosphorylase, domain 3"/>
    <property type="match status" value="1"/>
</dbReference>
<gene>
    <name evidence="6" type="ORF">IAB51_01640</name>
</gene>
<proteinExistence type="predicted"/>
<dbReference type="InterPro" id="IPR012341">
    <property type="entry name" value="6hp_glycosidase-like_sf"/>
</dbReference>
<dbReference type="EC" id="3.2.1.40" evidence="2"/>
<evidence type="ECO:0000256" key="1">
    <source>
        <dbReference type="ARBA" id="ARBA00001445"/>
    </source>
</evidence>
<evidence type="ECO:0000313" key="6">
    <source>
        <dbReference type="EMBL" id="HIS75489.1"/>
    </source>
</evidence>
<comment type="catalytic activity">
    <reaction evidence="1">
        <text>Hydrolysis of terminal non-reducing alpha-L-rhamnose residues in alpha-L-rhamnosides.</text>
        <dbReference type="EC" id="3.2.1.40"/>
    </reaction>
</comment>
<feature type="domain" description="Alpha-L-rhamnosidase six-hairpin glycosidase" evidence="4">
    <location>
        <begin position="2"/>
        <end position="106"/>
    </location>
</feature>
<dbReference type="PANTHER" id="PTHR33307:SF6">
    <property type="entry name" value="ALPHA-RHAMNOSIDASE (EUROFUNG)-RELATED"/>
    <property type="match status" value="1"/>
</dbReference>
<dbReference type="Proteomes" id="UP000824002">
    <property type="component" value="Unassembled WGS sequence"/>
</dbReference>
<sequence length="199" mass="22089">MAIFYDVFEPGEKPAAFARLLELIDDFDGHMDTGILGARVIFHVLSAFDRADLAYEMITRPDYPSYGNWIARGATSLWEDFHPEGTPVNSLNHHFFGDISSWFIQSLTGIVLNPEGDDISRLDIAPHFVEALTHAEAFHIAPAGKISVSWKRDGEDVFLTLEAPEGLHGSIRAPKGWLLPGEMGVLPLASGQYRLKKAR</sequence>
<dbReference type="InterPro" id="IPR016007">
    <property type="entry name" value="Alpha_rhamnosid"/>
</dbReference>
<dbReference type="EMBL" id="DVJP01000016">
    <property type="protein sequence ID" value="HIS75489.1"/>
    <property type="molecule type" value="Genomic_DNA"/>
</dbReference>
<reference evidence="6" key="2">
    <citation type="journal article" date="2021" name="PeerJ">
        <title>Extensive microbial diversity within the chicken gut microbiome revealed by metagenomics and culture.</title>
        <authorList>
            <person name="Gilroy R."/>
            <person name="Ravi A."/>
            <person name="Getino M."/>
            <person name="Pursley I."/>
            <person name="Horton D.L."/>
            <person name="Alikhan N.F."/>
            <person name="Baker D."/>
            <person name="Gharbi K."/>
            <person name="Hall N."/>
            <person name="Watson M."/>
            <person name="Adriaenssens E.M."/>
            <person name="Foster-Nyarko E."/>
            <person name="Jarju S."/>
            <person name="Secka A."/>
            <person name="Antonio M."/>
            <person name="Oren A."/>
            <person name="Chaudhuri R.R."/>
            <person name="La Ragione R."/>
            <person name="Hildebrand F."/>
            <person name="Pallen M.J."/>
        </authorList>
    </citation>
    <scope>NUCLEOTIDE SEQUENCE</scope>
    <source>
        <strain evidence="6">CHK199-13235</strain>
    </source>
</reference>
<dbReference type="GO" id="GO:0030596">
    <property type="term" value="F:alpha-L-rhamnosidase activity"/>
    <property type="evidence" value="ECO:0007669"/>
    <property type="project" value="UniProtKB-EC"/>
</dbReference>
<dbReference type="InterPro" id="IPR035398">
    <property type="entry name" value="Bac_rhamnosid_C"/>
</dbReference>
<protein>
    <recommendedName>
        <fullName evidence="2">alpha-L-rhamnosidase</fullName>
        <ecNumber evidence="2">3.2.1.40</ecNumber>
    </recommendedName>
</protein>
<evidence type="ECO:0000256" key="3">
    <source>
        <dbReference type="ARBA" id="ARBA00022801"/>
    </source>
</evidence>
<organism evidence="6 7">
    <name type="scientific">Candidatus Merdivicinus excrementipullorum</name>
    <dbReference type="NCBI Taxonomy" id="2840867"/>
    <lineage>
        <taxon>Bacteria</taxon>
        <taxon>Bacillati</taxon>
        <taxon>Bacillota</taxon>
        <taxon>Clostridia</taxon>
        <taxon>Eubacteriales</taxon>
        <taxon>Oscillospiraceae</taxon>
        <taxon>Oscillospiraceae incertae sedis</taxon>
        <taxon>Candidatus Merdivicinus</taxon>
    </lineage>
</organism>
<keyword evidence="3" id="KW-0378">Hydrolase</keyword>
<feature type="domain" description="Alpha-L-rhamnosidase C-terminal" evidence="5">
    <location>
        <begin position="124"/>
        <end position="168"/>
    </location>
</feature>
<evidence type="ECO:0000313" key="7">
    <source>
        <dbReference type="Proteomes" id="UP000824002"/>
    </source>
</evidence>
<dbReference type="AlphaFoldDB" id="A0A9D1JYF4"/>
<evidence type="ECO:0000259" key="5">
    <source>
        <dbReference type="Pfam" id="PF17390"/>
    </source>
</evidence>
<comment type="caution">
    <text evidence="6">The sequence shown here is derived from an EMBL/GenBank/DDBJ whole genome shotgun (WGS) entry which is preliminary data.</text>
</comment>
<dbReference type="InterPro" id="IPR035396">
    <property type="entry name" value="Bac_rhamnosid6H"/>
</dbReference>
<dbReference type="InterPro" id="IPR008928">
    <property type="entry name" value="6-hairpin_glycosidase_sf"/>
</dbReference>
<name>A0A9D1JYF4_9FIRM</name>
<accession>A0A9D1JYF4</accession>
<dbReference type="GO" id="GO:0005975">
    <property type="term" value="P:carbohydrate metabolic process"/>
    <property type="evidence" value="ECO:0007669"/>
    <property type="project" value="InterPro"/>
</dbReference>
<reference evidence="6" key="1">
    <citation type="submission" date="2020-10" db="EMBL/GenBank/DDBJ databases">
        <authorList>
            <person name="Gilroy R."/>
        </authorList>
    </citation>
    <scope>NUCLEOTIDE SEQUENCE</scope>
    <source>
        <strain evidence="6">CHK199-13235</strain>
    </source>
</reference>
<dbReference type="Pfam" id="PF17390">
    <property type="entry name" value="Bac_rhamnosid_C"/>
    <property type="match status" value="1"/>
</dbReference>
<evidence type="ECO:0000259" key="4">
    <source>
        <dbReference type="Pfam" id="PF17389"/>
    </source>
</evidence>